<keyword evidence="3 6" id="KW-0808">Transferase</keyword>
<gene>
    <name evidence="6" type="ORF">HELGO_WM28245</name>
</gene>
<dbReference type="EMBL" id="CACVAQ010000009">
    <property type="protein sequence ID" value="CAA6798657.1"/>
    <property type="molecule type" value="Genomic_DNA"/>
</dbReference>
<keyword evidence="4" id="KW-0812">Transmembrane</keyword>
<reference evidence="6" key="1">
    <citation type="submission" date="2020-01" db="EMBL/GenBank/DDBJ databases">
        <authorList>
            <person name="Meier V. D."/>
            <person name="Meier V D."/>
        </authorList>
    </citation>
    <scope>NUCLEOTIDE SEQUENCE</scope>
    <source>
        <strain evidence="6">HLG_WM_MAG_10</strain>
    </source>
</reference>
<keyword evidence="4" id="KW-0472">Membrane</keyword>
<dbReference type="PANTHER" id="PTHR43630">
    <property type="entry name" value="POLY-BETA-1,6-N-ACETYL-D-GLUCOSAMINE SYNTHASE"/>
    <property type="match status" value="1"/>
</dbReference>
<organism evidence="6">
    <name type="scientific">uncultured Aureispira sp</name>
    <dbReference type="NCBI Taxonomy" id="1331704"/>
    <lineage>
        <taxon>Bacteria</taxon>
        <taxon>Pseudomonadati</taxon>
        <taxon>Bacteroidota</taxon>
        <taxon>Saprospiria</taxon>
        <taxon>Saprospirales</taxon>
        <taxon>Saprospiraceae</taxon>
        <taxon>Aureispira</taxon>
        <taxon>environmental samples</taxon>
    </lineage>
</organism>
<feature type="domain" description="Glycosyltransferase 2-like" evidence="5">
    <location>
        <begin position="46"/>
        <end position="171"/>
    </location>
</feature>
<dbReference type="GO" id="GO:0016757">
    <property type="term" value="F:glycosyltransferase activity"/>
    <property type="evidence" value="ECO:0007669"/>
    <property type="project" value="UniProtKB-KW"/>
</dbReference>
<evidence type="ECO:0000256" key="4">
    <source>
        <dbReference type="SAM" id="Phobius"/>
    </source>
</evidence>
<dbReference type="PANTHER" id="PTHR43630:SF1">
    <property type="entry name" value="POLY-BETA-1,6-N-ACETYL-D-GLUCOSAMINE SYNTHASE"/>
    <property type="match status" value="1"/>
</dbReference>
<dbReference type="InterPro" id="IPR029044">
    <property type="entry name" value="Nucleotide-diphossugar_trans"/>
</dbReference>
<dbReference type="Pfam" id="PF00535">
    <property type="entry name" value="Glycos_transf_2"/>
    <property type="match status" value="1"/>
</dbReference>
<keyword evidence="4" id="KW-1133">Transmembrane helix</keyword>
<feature type="transmembrane region" description="Helical" evidence="4">
    <location>
        <begin position="342"/>
        <end position="363"/>
    </location>
</feature>
<feature type="transmembrane region" description="Helical" evidence="4">
    <location>
        <begin position="6"/>
        <end position="26"/>
    </location>
</feature>
<proteinExistence type="inferred from homology"/>
<evidence type="ECO:0000256" key="3">
    <source>
        <dbReference type="ARBA" id="ARBA00022679"/>
    </source>
</evidence>
<dbReference type="SUPFAM" id="SSF53448">
    <property type="entry name" value="Nucleotide-diphospho-sugar transferases"/>
    <property type="match status" value="1"/>
</dbReference>
<evidence type="ECO:0000256" key="1">
    <source>
        <dbReference type="ARBA" id="ARBA00006739"/>
    </source>
</evidence>
<feature type="transmembrane region" description="Helical" evidence="4">
    <location>
        <begin position="308"/>
        <end position="330"/>
    </location>
</feature>
<dbReference type="InterPro" id="IPR001173">
    <property type="entry name" value="Glyco_trans_2-like"/>
</dbReference>
<protein>
    <submittedName>
        <fullName evidence="6">N-acetylglucosaminyltransferase (EC)</fullName>
        <ecNumber evidence="6">2.4.1.-</ecNumber>
    </submittedName>
</protein>
<dbReference type="EC" id="2.4.1.-" evidence="6"/>
<evidence type="ECO:0000313" key="6">
    <source>
        <dbReference type="EMBL" id="CAA6798657.1"/>
    </source>
</evidence>
<dbReference type="AlphaFoldDB" id="A0A6S6S666"/>
<dbReference type="Gene3D" id="3.90.550.10">
    <property type="entry name" value="Spore Coat Polysaccharide Biosynthesis Protein SpsA, Chain A"/>
    <property type="match status" value="1"/>
</dbReference>
<evidence type="ECO:0000259" key="5">
    <source>
        <dbReference type="Pfam" id="PF00535"/>
    </source>
</evidence>
<accession>A0A6S6S666</accession>
<feature type="transmembrane region" description="Helical" evidence="4">
    <location>
        <begin position="282"/>
        <end position="302"/>
    </location>
</feature>
<comment type="similarity">
    <text evidence="1">Belongs to the glycosyltransferase 2 family.</text>
</comment>
<keyword evidence="2 6" id="KW-0328">Glycosyltransferase</keyword>
<evidence type="ECO:0000256" key="2">
    <source>
        <dbReference type="ARBA" id="ARBA00022676"/>
    </source>
</evidence>
<name>A0A6S6S666_9BACT</name>
<sequence>MFTIYSIFSIALTLCYLFIILIYIFYWNLLEQWDIPSNNSFQTKVSLIIAARNEADNIKACLEAVLAQTYPTALLEILVVNDHSEDETVTIVNSFPEKHLHLLHLPEDKTGKKQAIQLAINQATGTLIVTTDADCVMEKDWLKYIVSYYEAYQPKLIAAPVSFHQENSIFERFQTLDFMGMMAVSGAGIKGRFMNMSNGANLTYERAAFDAVRGFEGIDHLASGDDMLLMQKIAKKYPKGLAYLKNRQAQTLTQAKPSVKTFLQQRIRWASKSSAYTNWQTLAILVLVWVFCLSMLVDLLLIPYDYLFLFWFLFKFIVKGFADFFFLGMMTLFFDRPQLMRAFIPSLFLHWWYIVVVGFLGNFKKSYQWKGRNVR</sequence>